<reference evidence="6 7" key="1">
    <citation type="submission" date="2016-10" db="EMBL/GenBank/DDBJ databases">
        <authorList>
            <person name="de Groot N.N."/>
        </authorList>
    </citation>
    <scope>NUCLEOTIDE SEQUENCE [LARGE SCALE GENOMIC DNA]</scope>
    <source>
        <strain evidence="6 7">CPCC 201259</strain>
    </source>
</reference>
<dbReference type="Gene3D" id="3.20.20.70">
    <property type="entry name" value="Aldolase class I"/>
    <property type="match status" value="1"/>
</dbReference>
<dbReference type="GO" id="GO:0009073">
    <property type="term" value="P:aromatic amino acid family biosynthetic process"/>
    <property type="evidence" value="ECO:0007669"/>
    <property type="project" value="UniProtKB-KW"/>
</dbReference>
<feature type="binding site" evidence="3">
    <location>
        <begin position="212"/>
        <end position="213"/>
    </location>
    <ligand>
        <name>phosphoenolpyruvate</name>
        <dbReference type="ChEBI" id="CHEBI:58702"/>
    </ligand>
</feature>
<dbReference type="OrthoDB" id="9766852at2"/>
<dbReference type="SUPFAM" id="SSF51569">
    <property type="entry name" value="Aldolase"/>
    <property type="match status" value="1"/>
</dbReference>
<evidence type="ECO:0000313" key="5">
    <source>
        <dbReference type="EMBL" id="RKT87423.1"/>
    </source>
</evidence>
<dbReference type="RefSeq" id="WP_093156742.1">
    <property type="nucleotide sequence ID" value="NZ_FOUP01000013.1"/>
</dbReference>
<dbReference type="Proteomes" id="UP000199398">
    <property type="component" value="Unassembled WGS sequence"/>
</dbReference>
<comment type="cofactor">
    <cofactor evidence="3">
        <name>Mn(2+)</name>
        <dbReference type="ChEBI" id="CHEBI:29035"/>
    </cofactor>
    <cofactor evidence="3">
        <name>Co(2+)</name>
        <dbReference type="ChEBI" id="CHEBI:48828"/>
    </cofactor>
    <cofactor evidence="3">
        <name>Cd(2+)</name>
        <dbReference type="ChEBI" id="CHEBI:48775"/>
    </cofactor>
    <text evidence="3">Binds 1 divalent cation per subunit. The enzyme is active with manganese, cobalt or cadmium ions.</text>
</comment>
<dbReference type="PANTHER" id="PTHR21337">
    <property type="entry name" value="PHOSPHO-2-DEHYDRO-3-DEOXYHEPTONATE ALDOLASE 1, 2"/>
    <property type="match status" value="1"/>
</dbReference>
<protein>
    <recommendedName>
        <fullName evidence="4">Phospho-2-dehydro-3-deoxyheptonate aldolase</fullName>
        <ecNumber evidence="4">2.5.1.54</ecNumber>
    </recommendedName>
</protein>
<comment type="similarity">
    <text evidence="1 4">Belongs to the class-II DAHP synthase family.</text>
</comment>
<gene>
    <name evidence="5" type="ORF">ATL45_5840</name>
    <name evidence="6" type="ORF">SAMN05421805_113113</name>
</gene>
<feature type="binding site" evidence="3">
    <location>
        <position position="266"/>
    </location>
    <ligand>
        <name>phosphoenolpyruvate</name>
        <dbReference type="ChEBI" id="CHEBI:58702"/>
    </ligand>
</feature>
<sequence length="390" mass="42237">MTLSLNTAAAAQQPDWPDGELVERARRTLSDLPGLTTEDEIDSLREVLAAAALGEALVLQGGDCAERFADAEPGTVRRKLDHLQGVASVLRSGAELPVVPIGRIAGQYAKPRSTSHEELPDGRSLPSYRGDAVNDIAADPVLRIPDPDRLLTAYHSARAVLDTMRSSWIGRPAAERVYAAHELLLLPYEEPLVRSGSMGKFAASAHFGWVGERTRDVGGAHVRLAESVQNPIGVKIGPAVTPVEVVELVHKLNPDRIPGRLTLIVRMGASEVGRRLPLLVEEVARHAGPVIWLSDPMHGNTSRTSGGVKTRFLPAVLEEVTTFVRVLRERGQWPAGLHLELTPDPVTECVDGPEEFEGRLAFPDYRSVCDPRLNPAQAAQVVDAFLLAAR</sequence>
<evidence type="ECO:0000313" key="7">
    <source>
        <dbReference type="Proteomes" id="UP000199398"/>
    </source>
</evidence>
<feature type="binding site" evidence="3">
    <location>
        <position position="298"/>
    </location>
    <ligand>
        <name>Mn(2+)</name>
        <dbReference type="ChEBI" id="CHEBI:29035"/>
    </ligand>
</feature>
<proteinExistence type="inferred from homology"/>
<feature type="binding site" evidence="3">
    <location>
        <position position="103"/>
    </location>
    <ligand>
        <name>phosphoenolpyruvate</name>
        <dbReference type="ChEBI" id="CHEBI:58702"/>
    </ligand>
</feature>
<dbReference type="Pfam" id="PF01474">
    <property type="entry name" value="DAHP_synth_2"/>
    <property type="match status" value="2"/>
</dbReference>
<evidence type="ECO:0000256" key="1">
    <source>
        <dbReference type="ARBA" id="ARBA00008911"/>
    </source>
</evidence>
<dbReference type="InterPro" id="IPR013785">
    <property type="entry name" value="Aldolase_TIM"/>
</dbReference>
<dbReference type="UniPathway" id="UPA00053">
    <property type="reaction ID" value="UER00084"/>
</dbReference>
<evidence type="ECO:0000256" key="2">
    <source>
        <dbReference type="ARBA" id="ARBA00022679"/>
    </source>
</evidence>
<feature type="binding site" evidence="3">
    <location>
        <position position="370"/>
    </location>
    <ligand>
        <name>Mn(2+)</name>
        <dbReference type="ChEBI" id="CHEBI:29035"/>
    </ligand>
</feature>
<dbReference type="GO" id="GO:0003849">
    <property type="term" value="F:3-deoxy-7-phosphoheptulonate synthase activity"/>
    <property type="evidence" value="ECO:0007669"/>
    <property type="project" value="UniProtKB-EC"/>
</dbReference>
<comment type="catalytic activity">
    <reaction evidence="4">
        <text>D-erythrose 4-phosphate + phosphoenolpyruvate + H2O = 7-phospho-2-dehydro-3-deoxy-D-arabino-heptonate + phosphate</text>
        <dbReference type="Rhea" id="RHEA:14717"/>
        <dbReference type="ChEBI" id="CHEBI:15377"/>
        <dbReference type="ChEBI" id="CHEBI:16897"/>
        <dbReference type="ChEBI" id="CHEBI:43474"/>
        <dbReference type="ChEBI" id="CHEBI:58394"/>
        <dbReference type="ChEBI" id="CHEBI:58702"/>
        <dbReference type="EC" id="2.5.1.54"/>
    </reaction>
</comment>
<dbReference type="EC" id="2.5.1.54" evidence="4"/>
<feature type="binding site" evidence="3">
    <location>
        <position position="235"/>
    </location>
    <ligand>
        <name>phosphoenolpyruvate</name>
        <dbReference type="ChEBI" id="CHEBI:58702"/>
    </ligand>
</feature>
<dbReference type="EMBL" id="RBXX01000002">
    <property type="protein sequence ID" value="RKT87423.1"/>
    <property type="molecule type" value="Genomic_DNA"/>
</dbReference>
<comment type="pathway">
    <text evidence="4">Metabolic intermediate biosynthesis; chorismate biosynthesis; chorismate from D-erythrose 4-phosphate and phosphoenolpyruvate: step 1/7.</text>
</comment>
<evidence type="ECO:0000313" key="6">
    <source>
        <dbReference type="EMBL" id="SFO37834.1"/>
    </source>
</evidence>
<organism evidence="6 7">
    <name type="scientific">Saccharopolyspora antimicrobica</name>
    <dbReference type="NCBI Taxonomy" id="455193"/>
    <lineage>
        <taxon>Bacteria</taxon>
        <taxon>Bacillati</taxon>
        <taxon>Actinomycetota</taxon>
        <taxon>Actinomycetes</taxon>
        <taxon>Pseudonocardiales</taxon>
        <taxon>Pseudonocardiaceae</taxon>
        <taxon>Saccharopolyspora</taxon>
    </lineage>
</organism>
<dbReference type="AlphaFoldDB" id="A0A1I5GP34"/>
<dbReference type="Proteomes" id="UP000270697">
    <property type="component" value="Unassembled WGS sequence"/>
</dbReference>
<feature type="binding site" evidence="3">
    <location>
        <position position="64"/>
    </location>
    <ligand>
        <name>Mn(2+)</name>
        <dbReference type="ChEBI" id="CHEBI:29035"/>
    </ligand>
</feature>
<keyword evidence="3" id="KW-0170">Cobalt</keyword>
<dbReference type="PANTHER" id="PTHR21337:SF0">
    <property type="entry name" value="PHOSPHO-2-DEHYDRO-3-DEOXYHEPTONATE ALDOLASE"/>
    <property type="match status" value="1"/>
</dbReference>
<reference evidence="5 8" key="2">
    <citation type="submission" date="2018-10" db="EMBL/GenBank/DDBJ databases">
        <title>Sequencing the genomes of 1000 actinobacteria strains.</title>
        <authorList>
            <person name="Klenk H.-P."/>
        </authorList>
    </citation>
    <scope>NUCLEOTIDE SEQUENCE [LARGE SCALE GENOMIC DNA]</scope>
    <source>
        <strain evidence="5 8">DSM 45119</strain>
    </source>
</reference>
<dbReference type="GO" id="GO:0008652">
    <property type="term" value="P:amino acid biosynthetic process"/>
    <property type="evidence" value="ECO:0007669"/>
    <property type="project" value="UniProtKB-KW"/>
</dbReference>
<evidence type="ECO:0000256" key="4">
    <source>
        <dbReference type="RuleBase" id="RU363071"/>
    </source>
</evidence>
<keyword evidence="4" id="KW-0028">Amino-acid biosynthesis</keyword>
<feature type="binding site" evidence="3">
    <location>
        <position position="340"/>
    </location>
    <ligand>
        <name>Mn(2+)</name>
        <dbReference type="ChEBI" id="CHEBI:29035"/>
    </ligand>
</feature>
<dbReference type="InterPro" id="IPR002480">
    <property type="entry name" value="DAHP_synth_2"/>
</dbReference>
<evidence type="ECO:0000313" key="8">
    <source>
        <dbReference type="Proteomes" id="UP000270697"/>
    </source>
</evidence>
<name>A0A1I5GP34_9PSEU</name>
<evidence type="ECO:0000256" key="3">
    <source>
        <dbReference type="PIRSR" id="PIRSR602480-1"/>
    </source>
</evidence>
<keyword evidence="4" id="KW-0057">Aromatic amino acid biosynthesis</keyword>
<keyword evidence="8" id="KW-1185">Reference proteome</keyword>
<dbReference type="EMBL" id="FOUP01000013">
    <property type="protein sequence ID" value="SFO37834.1"/>
    <property type="molecule type" value="Genomic_DNA"/>
</dbReference>
<dbReference type="GO" id="GO:0009423">
    <property type="term" value="P:chorismate biosynthetic process"/>
    <property type="evidence" value="ECO:0007669"/>
    <property type="project" value="UniProtKB-UniPathway"/>
</dbReference>
<dbReference type="STRING" id="455193.SAMN05421805_113113"/>
<keyword evidence="2 4" id="KW-0808">Transferase</keyword>
<accession>A0A1I5GP34</accession>
<keyword evidence="3" id="KW-0464">Manganese</keyword>
<keyword evidence="3" id="KW-0104">Cadmium</keyword>